<dbReference type="InterPro" id="IPR018130">
    <property type="entry name" value="Ribosomal_uS2_CS"/>
</dbReference>
<dbReference type="NCBIfam" id="TIGR01011">
    <property type="entry name" value="rpsB_bact"/>
    <property type="match status" value="1"/>
</dbReference>
<dbReference type="CDD" id="cd01425">
    <property type="entry name" value="RPS2"/>
    <property type="match status" value="1"/>
</dbReference>
<evidence type="ECO:0000256" key="5">
    <source>
        <dbReference type="SAM" id="MobiDB-lite"/>
    </source>
</evidence>
<feature type="compositionally biased region" description="Polar residues" evidence="5">
    <location>
        <begin position="174"/>
        <end position="183"/>
    </location>
</feature>
<dbReference type="InterPro" id="IPR005706">
    <property type="entry name" value="Ribosomal_uS2_bac/mit/plastid"/>
</dbReference>
<dbReference type="InParanoid" id="A0A1D2VES8"/>
<feature type="region of interest" description="Disordered" evidence="5">
    <location>
        <begin position="37"/>
        <end position="60"/>
    </location>
</feature>
<dbReference type="Proteomes" id="UP000095038">
    <property type="component" value="Unassembled WGS sequence"/>
</dbReference>
<dbReference type="PANTHER" id="PTHR12534:SF0">
    <property type="entry name" value="SMALL RIBOSOMAL SUBUNIT PROTEIN US2M"/>
    <property type="match status" value="1"/>
</dbReference>
<feature type="region of interest" description="Disordered" evidence="5">
    <location>
        <begin position="116"/>
        <end position="183"/>
    </location>
</feature>
<dbReference type="InterPro" id="IPR001865">
    <property type="entry name" value="Ribosomal_uS2"/>
</dbReference>
<keyword evidence="3 4" id="KW-0687">Ribonucleoprotein</keyword>
<accession>A0A1D2VES8</accession>
<evidence type="ECO:0000313" key="6">
    <source>
        <dbReference type="EMBL" id="ODV60136.1"/>
    </source>
</evidence>
<protein>
    <recommendedName>
        <fullName evidence="8">Ribosomal protein S2</fullName>
    </recommendedName>
</protein>
<evidence type="ECO:0008006" key="8">
    <source>
        <dbReference type="Google" id="ProtNLM"/>
    </source>
</evidence>
<feature type="compositionally biased region" description="Basic and acidic residues" evidence="5">
    <location>
        <begin position="121"/>
        <end position="172"/>
    </location>
</feature>
<dbReference type="Pfam" id="PF00318">
    <property type="entry name" value="Ribosomal_S2"/>
    <property type="match status" value="1"/>
</dbReference>
<dbReference type="PROSITE" id="PS00963">
    <property type="entry name" value="RIBOSOMAL_S2_2"/>
    <property type="match status" value="1"/>
</dbReference>
<dbReference type="HAMAP" id="MF_00291_B">
    <property type="entry name" value="Ribosomal_uS2_B"/>
    <property type="match status" value="1"/>
</dbReference>
<dbReference type="SUPFAM" id="SSF52313">
    <property type="entry name" value="Ribosomal protein S2"/>
    <property type="match status" value="1"/>
</dbReference>
<evidence type="ECO:0000256" key="2">
    <source>
        <dbReference type="ARBA" id="ARBA00022980"/>
    </source>
</evidence>
<evidence type="ECO:0000313" key="7">
    <source>
        <dbReference type="Proteomes" id="UP000095038"/>
    </source>
</evidence>
<name>A0A1D2VES8_9ASCO</name>
<gene>
    <name evidence="6" type="ORF">ASCRUDRAFT_48086</name>
</gene>
<proteinExistence type="inferred from homology"/>
<dbReference type="GeneID" id="30964703"/>
<dbReference type="AlphaFoldDB" id="A0A1D2VES8"/>
<keyword evidence="2 4" id="KW-0689">Ribosomal protein</keyword>
<organism evidence="6 7">
    <name type="scientific">Ascoidea rubescens DSM 1968</name>
    <dbReference type="NCBI Taxonomy" id="1344418"/>
    <lineage>
        <taxon>Eukaryota</taxon>
        <taxon>Fungi</taxon>
        <taxon>Dikarya</taxon>
        <taxon>Ascomycota</taxon>
        <taxon>Saccharomycotina</taxon>
        <taxon>Saccharomycetes</taxon>
        <taxon>Ascoideaceae</taxon>
        <taxon>Ascoidea</taxon>
    </lineage>
</organism>
<dbReference type="STRING" id="1344418.A0A1D2VES8"/>
<evidence type="ECO:0000256" key="3">
    <source>
        <dbReference type="ARBA" id="ARBA00023274"/>
    </source>
</evidence>
<dbReference type="GO" id="GO:0006412">
    <property type="term" value="P:translation"/>
    <property type="evidence" value="ECO:0007669"/>
    <property type="project" value="InterPro"/>
</dbReference>
<dbReference type="PROSITE" id="PS00962">
    <property type="entry name" value="RIBOSOMAL_S2_1"/>
    <property type="match status" value="1"/>
</dbReference>
<dbReference type="Gene3D" id="3.40.50.10490">
    <property type="entry name" value="Glucose-6-phosphate isomerase like protein, domain 1"/>
    <property type="match status" value="1"/>
</dbReference>
<dbReference type="PRINTS" id="PR00395">
    <property type="entry name" value="RIBOSOMALS2"/>
</dbReference>
<evidence type="ECO:0000256" key="4">
    <source>
        <dbReference type="RuleBase" id="RU003631"/>
    </source>
</evidence>
<sequence>MLRSVLSTKLCFKPIVASTIKFRNFSALSYRFNDAKTPKDQQGFDSENIEDLGSLGDPNPDVNSQFNGEPIDIDKILSLENELFGNYKKIKEFEELDTFLSDPKVLSVLNNKSKVSLSKTDQNKDEKNKRVKINQKEDQENTEDIETKENVEVQEIIEEKTETSKDFDKEQNTSEDLVSNPTDNTFHLSLHEVENKILESFESSVKKFNEIPSNKLDEYYESLLNYNKSFKEKTLDQVKSNLDKSLQENPALDQDKFINDNFNEILSKTDPKIKKLIFDENSLDLMKTELSGLINHVLETEEETSKKKLLDDISKKKKKISSSLSSNAAEISKDPMDELVDDLTSVYLDLDVEKENIINDENLSYLKKFPNLKFSGKDESYSDSEIYLRNLHFYKKNLNLGSSFDGNTYFPHNDLNIRKTNQTSLSINTLLACGAHLGQSKALFRSSTQPFIYGVYKGLHIIDLNKTISYLKRACKVIQGVVQNNGLVLFIGTRDGQEKALQNAASIVNGYYVSSRWIPGTLTNATETSLSPKKTIVDPLNKIVNENVNETQTNSITKPDLIVVLNMLENEVVLQEAMRCNIPTIGIVDTDCNPSLVTYPIPANDDSIRCTNVITTILASAGYRGKQKRYENYSTIQSGNADASSLLVED</sequence>
<dbReference type="InterPro" id="IPR023591">
    <property type="entry name" value="Ribosomal_uS2_flav_dom_sf"/>
</dbReference>
<dbReference type="EMBL" id="KV454483">
    <property type="protein sequence ID" value="ODV60136.1"/>
    <property type="molecule type" value="Genomic_DNA"/>
</dbReference>
<dbReference type="OrthoDB" id="2320368at2759"/>
<comment type="similarity">
    <text evidence="1 4">Belongs to the universal ribosomal protein uS2 family.</text>
</comment>
<reference evidence="7" key="1">
    <citation type="submission" date="2016-05" db="EMBL/GenBank/DDBJ databases">
        <title>Comparative genomics of biotechnologically important yeasts.</title>
        <authorList>
            <consortium name="DOE Joint Genome Institute"/>
            <person name="Riley R."/>
            <person name="Haridas S."/>
            <person name="Wolfe K.H."/>
            <person name="Lopes M.R."/>
            <person name="Hittinger C.T."/>
            <person name="Goker M."/>
            <person name="Salamov A."/>
            <person name="Wisecaver J."/>
            <person name="Long T.M."/>
            <person name="Aerts A.L."/>
            <person name="Barry K."/>
            <person name="Choi C."/>
            <person name="Clum A."/>
            <person name="Coughlan A.Y."/>
            <person name="Deshpande S."/>
            <person name="Douglass A.P."/>
            <person name="Hanson S.J."/>
            <person name="Klenk H.-P."/>
            <person name="Labutti K."/>
            <person name="Lapidus A."/>
            <person name="Lindquist E."/>
            <person name="Lipzen A."/>
            <person name="Meier-Kolthoff J.P."/>
            <person name="Ohm R.A."/>
            <person name="Otillar R.P."/>
            <person name="Pangilinan J."/>
            <person name="Peng Y."/>
            <person name="Rokas A."/>
            <person name="Rosa C.A."/>
            <person name="Scheuner C."/>
            <person name="Sibirny A.A."/>
            <person name="Slot J.C."/>
            <person name="Stielow J.B."/>
            <person name="Sun H."/>
            <person name="Kurtzman C.P."/>
            <person name="Blackwell M."/>
            <person name="Grigoriev I.V."/>
            <person name="Jeffries T.W."/>
        </authorList>
    </citation>
    <scope>NUCLEOTIDE SEQUENCE [LARGE SCALE GENOMIC DNA]</scope>
    <source>
        <strain evidence="7">DSM 1968</strain>
    </source>
</reference>
<dbReference type="GO" id="GO:0005763">
    <property type="term" value="C:mitochondrial small ribosomal subunit"/>
    <property type="evidence" value="ECO:0007669"/>
    <property type="project" value="TreeGrafter"/>
</dbReference>
<dbReference type="GO" id="GO:0003735">
    <property type="term" value="F:structural constituent of ribosome"/>
    <property type="evidence" value="ECO:0007669"/>
    <property type="project" value="InterPro"/>
</dbReference>
<keyword evidence="7" id="KW-1185">Reference proteome</keyword>
<dbReference type="PANTHER" id="PTHR12534">
    <property type="entry name" value="30S RIBOSOMAL PROTEIN S2 PROKARYOTIC AND ORGANELLAR"/>
    <property type="match status" value="1"/>
</dbReference>
<evidence type="ECO:0000256" key="1">
    <source>
        <dbReference type="ARBA" id="ARBA00006242"/>
    </source>
</evidence>
<dbReference type="RefSeq" id="XP_020046443.1">
    <property type="nucleotide sequence ID" value="XM_020191067.1"/>
</dbReference>